<dbReference type="SUPFAM" id="SSF56672">
    <property type="entry name" value="DNA/RNA polymerases"/>
    <property type="match status" value="1"/>
</dbReference>
<dbReference type="InterPro" id="IPR017964">
    <property type="entry name" value="DNA-dir_DNA_pol_B_CS"/>
</dbReference>
<dbReference type="Gene3D" id="3.90.1600.10">
    <property type="entry name" value="Palm domain of DNA polymerase"/>
    <property type="match status" value="1"/>
</dbReference>
<proteinExistence type="predicted"/>
<accession>A0A5Q0N2K1</accession>
<dbReference type="AlphaFoldDB" id="A0A5Q0N2K1"/>
<geneLocation type="mitochondrion" evidence="1"/>
<dbReference type="InterPro" id="IPR043502">
    <property type="entry name" value="DNA/RNA_pol_sf"/>
</dbReference>
<dbReference type="InterPro" id="IPR023211">
    <property type="entry name" value="DNA_pol_palm_dom_sf"/>
</dbReference>
<reference evidence="1" key="1">
    <citation type="journal article" name="Front. Microbiol.">
        <title>Comparative Mitogenome Analysis Reveals Mitochondrial Genome Differentiation in Ectomycorrhizal and Asymbiotic Amanita Species.</title>
        <authorList>
            <person name="Li Q."/>
            <person name="He X."/>
            <person name="Ren Y."/>
            <person name="Xiong C."/>
            <person name="Jin X."/>
            <person name="Peng L."/>
            <person name="Huang W."/>
        </authorList>
    </citation>
    <scope>NUCLEOTIDE SEQUENCE</scope>
</reference>
<keyword evidence="1" id="KW-0496">Mitochondrion</keyword>
<organism evidence="1">
    <name type="scientific">Amanita thiersii</name>
    <dbReference type="NCBI Taxonomy" id="235537"/>
    <lineage>
        <taxon>Eukaryota</taxon>
        <taxon>Fungi</taxon>
        <taxon>Dikarya</taxon>
        <taxon>Basidiomycota</taxon>
        <taxon>Agaricomycotina</taxon>
        <taxon>Agaricomycetes</taxon>
        <taxon>Agaricomycetidae</taxon>
        <taxon>Agaricales</taxon>
        <taxon>Pluteineae</taxon>
        <taxon>Amanitaceae</taxon>
        <taxon>Amanita</taxon>
    </lineage>
</organism>
<sequence length="173" mass="20445">MMQFKNNSDIFYSDTDSIFTSKPLPSEMIGSELGLMKDELGGKLIKEAYFFDIKKYGYWYEDNNKLKVEKSVFAGLKRNSLTFAEIIEIFNGKQFIKEIPLRFYKSFKDLNIRIGSSEITIEKTNMKKLVDNQYQPLKINHLNLNLENRSFIKYLINKIKIHRKIYKSITLIM</sequence>
<name>A0A5Q0N2K1_9AGAR</name>
<dbReference type="EMBL" id="MK993561">
    <property type="protein sequence ID" value="QFZ98733.1"/>
    <property type="molecule type" value="Genomic_DNA"/>
</dbReference>
<protein>
    <submittedName>
        <fullName evidence="1">DNA polymerase type B</fullName>
    </submittedName>
</protein>
<gene>
    <name evidence="1" type="primary">orf173</name>
</gene>
<dbReference type="GO" id="GO:0003676">
    <property type="term" value="F:nucleic acid binding"/>
    <property type="evidence" value="ECO:0007669"/>
    <property type="project" value="InterPro"/>
</dbReference>
<dbReference type="GeneID" id="42438022"/>
<dbReference type="GO" id="GO:0000166">
    <property type="term" value="F:nucleotide binding"/>
    <property type="evidence" value="ECO:0007669"/>
    <property type="project" value="InterPro"/>
</dbReference>
<dbReference type="PROSITE" id="PS00116">
    <property type="entry name" value="DNA_POLYMERASE_B"/>
    <property type="match status" value="1"/>
</dbReference>
<evidence type="ECO:0000313" key="1">
    <source>
        <dbReference type="EMBL" id="QFZ98733.1"/>
    </source>
</evidence>
<dbReference type="RefSeq" id="YP_009710784.1">
    <property type="nucleotide sequence ID" value="NC_045201.1"/>
</dbReference>